<dbReference type="Pfam" id="PF13518">
    <property type="entry name" value="HTH_28"/>
    <property type="match status" value="1"/>
</dbReference>
<dbReference type="AlphaFoldDB" id="A0A2A6FMF6"/>
<gene>
    <name evidence="3" type="ORF">B5766_13185</name>
</gene>
<name>A0A2A6FMF6_9MICO</name>
<evidence type="ECO:0000259" key="2">
    <source>
        <dbReference type="Pfam" id="PF13518"/>
    </source>
</evidence>
<feature type="domain" description="Insertion element IS150 protein InsJ-like helix-turn-helix" evidence="2">
    <location>
        <begin position="13"/>
        <end position="62"/>
    </location>
</feature>
<dbReference type="EMBL" id="NAEP01000073">
    <property type="protein sequence ID" value="PDQ34064.1"/>
    <property type="molecule type" value="Genomic_DNA"/>
</dbReference>
<reference evidence="4" key="1">
    <citation type="submission" date="2017-03" db="EMBL/GenBank/DDBJ databases">
        <authorList>
            <person name="Lund M.B."/>
        </authorList>
    </citation>
    <scope>NUCLEOTIDE SEQUENCE [LARGE SCALE GENOMIC DNA]</scope>
</reference>
<comment type="caution">
    <text evidence="3">The sequence shown here is derived from an EMBL/GenBank/DDBJ whole genome shotgun (WGS) entry which is preliminary data.</text>
</comment>
<evidence type="ECO:0000313" key="4">
    <source>
        <dbReference type="Proteomes" id="UP000219994"/>
    </source>
</evidence>
<dbReference type="InterPro" id="IPR055247">
    <property type="entry name" value="InsJ-like_HTH"/>
</dbReference>
<feature type="compositionally biased region" description="Basic residues" evidence="1">
    <location>
        <begin position="185"/>
        <end position="203"/>
    </location>
</feature>
<proteinExistence type="predicted"/>
<organism evidence="3 4">
    <name type="scientific">Candidatus Lumbricidiphila eiseniae</name>
    <dbReference type="NCBI Taxonomy" id="1969409"/>
    <lineage>
        <taxon>Bacteria</taxon>
        <taxon>Bacillati</taxon>
        <taxon>Actinomycetota</taxon>
        <taxon>Actinomycetes</taxon>
        <taxon>Micrococcales</taxon>
        <taxon>Microbacteriaceae</taxon>
        <taxon>Candidatus Lumbricidiphila</taxon>
    </lineage>
</organism>
<dbReference type="SUPFAM" id="SSF46689">
    <property type="entry name" value="Homeodomain-like"/>
    <property type="match status" value="1"/>
</dbReference>
<accession>A0A2A6FMF6</accession>
<evidence type="ECO:0000313" key="3">
    <source>
        <dbReference type="EMBL" id="PDQ34064.1"/>
    </source>
</evidence>
<protein>
    <recommendedName>
        <fullName evidence="2">Insertion element IS150 protein InsJ-like helix-turn-helix domain-containing protein</fullName>
    </recommendedName>
</protein>
<feature type="region of interest" description="Disordered" evidence="1">
    <location>
        <begin position="131"/>
        <end position="203"/>
    </location>
</feature>
<sequence length="203" mass="22785">MVHRNVRLAEAGRLVLVQRVLSGRPVSHLAKELGGSRQCAHRWVRRFQLLRVTGLRDRPSRARTHPRSRPAAVAARLLQLRRTQRLGQDKPARHVGLSPSTASRIITRAALPALHKLDPVTGIRNPCIPPHAAALRTPTARGPGPHRCEETRPHPRQWPLAARRAGHNRPQPQPDPVSQAWHELHPHHRRGPHPARVRPRPAG</sequence>
<dbReference type="InterPro" id="IPR009057">
    <property type="entry name" value="Homeodomain-like_sf"/>
</dbReference>
<evidence type="ECO:0000256" key="1">
    <source>
        <dbReference type="SAM" id="MobiDB-lite"/>
    </source>
</evidence>
<dbReference type="Proteomes" id="UP000219994">
    <property type="component" value="Unassembled WGS sequence"/>
</dbReference>